<dbReference type="GO" id="GO:0005634">
    <property type="term" value="C:nucleus"/>
    <property type="evidence" value="ECO:0007669"/>
    <property type="project" value="TreeGrafter"/>
</dbReference>
<evidence type="ECO:0000313" key="6">
    <source>
        <dbReference type="EMBL" id="GJE85087.1"/>
    </source>
</evidence>
<dbReference type="Gene3D" id="6.10.140.2220">
    <property type="match status" value="1"/>
</dbReference>
<dbReference type="SUPFAM" id="SSF144232">
    <property type="entry name" value="HIT/MYND zinc finger-like"/>
    <property type="match status" value="1"/>
</dbReference>
<evidence type="ECO:0000256" key="1">
    <source>
        <dbReference type="ARBA" id="ARBA00022723"/>
    </source>
</evidence>
<name>A0A9P3FXP9_9APHY</name>
<dbReference type="Pfam" id="PF01753">
    <property type="entry name" value="zf-MYND"/>
    <property type="match status" value="1"/>
</dbReference>
<dbReference type="PROSITE" id="PS01360">
    <property type="entry name" value="ZF_MYND_1"/>
    <property type="match status" value="1"/>
</dbReference>
<dbReference type="EMBL" id="BPQB01000002">
    <property type="protein sequence ID" value="GJE85087.1"/>
    <property type="molecule type" value="Genomic_DNA"/>
</dbReference>
<keyword evidence="1" id="KW-0479">Metal-binding</keyword>
<dbReference type="GO" id="GO:0000981">
    <property type="term" value="F:DNA-binding transcription factor activity, RNA polymerase II-specific"/>
    <property type="evidence" value="ECO:0007669"/>
    <property type="project" value="TreeGrafter"/>
</dbReference>
<protein>
    <submittedName>
        <fullName evidence="6">DUF4470 and zf-MYND domain-containing protein</fullName>
    </submittedName>
</protein>
<dbReference type="Pfam" id="PF14737">
    <property type="entry name" value="DUF4470"/>
    <property type="match status" value="1"/>
</dbReference>
<comment type="caution">
    <text evidence="6">The sequence shown here is derived from an EMBL/GenBank/DDBJ whole genome shotgun (WGS) entry which is preliminary data.</text>
</comment>
<evidence type="ECO:0000256" key="2">
    <source>
        <dbReference type="ARBA" id="ARBA00022771"/>
    </source>
</evidence>
<dbReference type="PANTHER" id="PTHR10237:SF15">
    <property type="entry name" value="LD37257P"/>
    <property type="match status" value="1"/>
</dbReference>
<keyword evidence="7" id="KW-1185">Reference proteome</keyword>
<dbReference type="InterPro" id="IPR024119">
    <property type="entry name" value="TF_DEAF-1"/>
</dbReference>
<dbReference type="Proteomes" id="UP000703269">
    <property type="component" value="Unassembled WGS sequence"/>
</dbReference>
<evidence type="ECO:0000256" key="4">
    <source>
        <dbReference type="PROSITE-ProRule" id="PRU00134"/>
    </source>
</evidence>
<dbReference type="PANTHER" id="PTHR10237">
    <property type="entry name" value="DEFORMED EPIDERMAL AUTOREGULATORY FACTOR 1 HOMOLOG SUPPRESSIN"/>
    <property type="match status" value="1"/>
</dbReference>
<dbReference type="OrthoDB" id="432970at2759"/>
<organism evidence="6 7">
    <name type="scientific">Phanerochaete sordida</name>
    <dbReference type="NCBI Taxonomy" id="48140"/>
    <lineage>
        <taxon>Eukaryota</taxon>
        <taxon>Fungi</taxon>
        <taxon>Dikarya</taxon>
        <taxon>Basidiomycota</taxon>
        <taxon>Agaricomycotina</taxon>
        <taxon>Agaricomycetes</taxon>
        <taxon>Polyporales</taxon>
        <taxon>Phanerochaetaceae</taxon>
        <taxon>Phanerochaete</taxon>
    </lineage>
</organism>
<accession>A0A9P3FXP9</accession>
<dbReference type="InterPro" id="IPR027974">
    <property type="entry name" value="DUF4470"/>
</dbReference>
<reference evidence="6 7" key="1">
    <citation type="submission" date="2021-08" db="EMBL/GenBank/DDBJ databases">
        <title>Draft Genome Sequence of Phanerochaete sordida strain YK-624.</title>
        <authorList>
            <person name="Mori T."/>
            <person name="Dohra H."/>
            <person name="Suzuki T."/>
            <person name="Kawagishi H."/>
            <person name="Hirai H."/>
        </authorList>
    </citation>
    <scope>NUCLEOTIDE SEQUENCE [LARGE SCALE GENOMIC DNA]</scope>
    <source>
        <strain evidence="6 7">YK-624</strain>
    </source>
</reference>
<evidence type="ECO:0000259" key="5">
    <source>
        <dbReference type="PROSITE" id="PS50865"/>
    </source>
</evidence>
<sequence length="1202" mass="132927">MAHPTFWPTKTLFYPIGNTSPVSLLQNAPPENDASLLLLGCGDPRNILYSVYVSGLDDASVRRQLDFTCCDHEPATVARNILLFALLFDDPLQKNAQCTFNIFYHFFLDHQSRERLLDKAQMLANASLDLETWAACEYSRFLHIGNPFTLSQLHHQWDLYARTRNLSAARVARLKNDFVTGMQAVYNERFKDLGDNSFDVTTSRSAGPLSFESTQLCVASSRHYWKTGLLFTSRTEIDSAVHVNPLFAYSADGEGLRAHCGTHPLTTFHLAPFFANACAASTLSDLYDDIRSQFHQWCTAFAACVRAPSGPKIKIQVYVGDVLATCHALRTFGIGGTSELLPRAGLLAANLATVDRSENIKGSAPLMFDVIDTSNLSDHIGMLNILVSTVPLLKRTPYATIYTETLLPVSSDAISALSHRICADLTTISLLLDLTPTSYLSGYTTASNIHEIISYNAREAGQFYERLAWKIPSQLAPSNCYSLTFETEHLASILFNIYLRMFAYEDVFKRFDDLAIDRGGGRLDAPRYCRRSFAALLACIRPRVSANWSEVCSAVLALITRDKTMFIGSMWYQDLLTHLHLFGLHSEPPYRDGNELLFENKPTGRFRDWTTVPPVVCIAFSVDRSRLRVIEEPGPGRPMHPHLTVQLSGPTWENDFSSADLMFGALTVTRTGADAVATIEEDPHGMHGAAPLVVSVCVPAWIMAHDPRSAVVRLGLANTPSTARRDLIRRLGPRLTLFELPLMDERRIHVLRGRPTLATDGPAGIPYLPVPCLTPNSFPDSATGEESRITHITRGVDIEGSRAMEDLAKADTVVSVMQTEACVVTLLIGTRQYSSLAFSFSVDASRAKVRVARKSAYVEVVLPIVPLGQSGLAVQHRFPNSRRRASLYPWAIHRISVDRLPIVSLHKRGNKELQWINILAAVALSDRERAARESAGGENSSMDGLCHIKDSLHTIFVCAAGLQGPSAPRPTKIFGLNRASRGGMDALFFVADLRLDVASHTVVADAFVLPLTKALNDKLWPALGNITPEILQIQNTDEECIAWKALMPSLVERCRTWSHVADCAYNVQGRVPLSLEHSQAPICACGRGKVTDAFRRRKHWAPFLPHVTRVAISPLFAASYLEPVAGLMKKLMSEAEQTSSASPSGGVASSNEYADSRCSGCRNALPAGKRMVCSRCKKSAYCRKECQTDDWRHHKHVCVRVR</sequence>
<evidence type="ECO:0000313" key="7">
    <source>
        <dbReference type="Proteomes" id="UP000703269"/>
    </source>
</evidence>
<evidence type="ECO:0000256" key="3">
    <source>
        <dbReference type="ARBA" id="ARBA00022833"/>
    </source>
</evidence>
<keyword evidence="2 4" id="KW-0863">Zinc-finger</keyword>
<dbReference type="PROSITE" id="PS50865">
    <property type="entry name" value="ZF_MYND_2"/>
    <property type="match status" value="1"/>
</dbReference>
<dbReference type="GO" id="GO:0008270">
    <property type="term" value="F:zinc ion binding"/>
    <property type="evidence" value="ECO:0007669"/>
    <property type="project" value="UniProtKB-KW"/>
</dbReference>
<feature type="domain" description="MYND-type" evidence="5">
    <location>
        <begin position="1158"/>
        <end position="1198"/>
    </location>
</feature>
<keyword evidence="3" id="KW-0862">Zinc</keyword>
<dbReference type="InterPro" id="IPR002893">
    <property type="entry name" value="Znf_MYND"/>
</dbReference>
<dbReference type="AlphaFoldDB" id="A0A9P3FXP9"/>
<proteinExistence type="predicted"/>
<gene>
    <name evidence="6" type="ORF">PsYK624_011640</name>
</gene>